<evidence type="ECO:0000256" key="1">
    <source>
        <dbReference type="ARBA" id="ARBA00004571"/>
    </source>
</evidence>
<keyword evidence="13 14" id="KW-0998">Cell outer membrane</keyword>
<protein>
    <submittedName>
        <fullName evidence="18">TonB-dependent receptor</fullName>
    </submittedName>
</protein>
<keyword evidence="7" id="KW-0732">Signal</keyword>
<evidence type="ECO:0000256" key="3">
    <source>
        <dbReference type="ARBA" id="ARBA00022448"/>
    </source>
</evidence>
<dbReference type="GO" id="GO:0015891">
    <property type="term" value="P:siderophore transport"/>
    <property type="evidence" value="ECO:0007669"/>
    <property type="project" value="UniProtKB-ARBA"/>
</dbReference>
<accession>A0A7C9RE61</accession>
<organism evidence="18 19">
    <name type="scientific">Candidatus Afipia apatlaquensis</name>
    <dbReference type="NCBI Taxonomy" id="2712852"/>
    <lineage>
        <taxon>Bacteria</taxon>
        <taxon>Pseudomonadati</taxon>
        <taxon>Pseudomonadota</taxon>
        <taxon>Alphaproteobacteria</taxon>
        <taxon>Hyphomicrobiales</taxon>
        <taxon>Nitrobacteraceae</taxon>
        <taxon>Afipia</taxon>
    </lineage>
</organism>
<sequence length="514" mass="55583">MRGVAGTALKGIAACEAGLYFGRTARLSVSYVALMLASAAIVSGALAQEALPTIDVESTGGDKNGTVGYLATRTSTATKSDTPLINVPQSVTVLTKDFIKDQNFQSIGDAIRYVPGVIPHQGEGNRDQVVIRGQNSSADFFINGIRDDVQYFRDLYNIQSIEVLKGPNAMIFGRGGGGGVINRVQKEADGASIREVTVQGGSFDNKRVSIDTGGAVDANVAGRINAVYEKSGTFRNYGDIERYGINPTVTIRGDDTKVKLSYEYFHDERTADRGIPSLGTIPAATRFNPTVPYPTDPATFFGNPNLSYAKVDAHIADAVIEHDFDNGLKVKNTSRYANYDKFYQNVFPGSAVNPLTNQLTLSAYNNGIKRQNLFNQTDWTYKTNTGPVLHTLVFGTEFGRQTSDSLRMSGTFLGSNTVSAFSPTSFVPVSFANNGGSDANALSTLNLAAVYAQDQIEITRYLQLIAGVRFDRFDLTVNNRNNNQTTSRIDNLVSPRAGVVFKPVDNVSLYGSYS</sequence>
<keyword evidence="8" id="KW-0408">Iron</keyword>
<feature type="domain" description="TonB-dependent receptor plug" evidence="17">
    <location>
        <begin position="84"/>
        <end position="180"/>
    </location>
</feature>
<keyword evidence="11 14" id="KW-0472">Membrane</keyword>
<evidence type="ECO:0000256" key="6">
    <source>
        <dbReference type="ARBA" id="ARBA00022692"/>
    </source>
</evidence>
<feature type="non-terminal residue" evidence="18">
    <location>
        <position position="514"/>
    </location>
</feature>
<reference evidence="18" key="1">
    <citation type="submission" date="2020-02" db="EMBL/GenBank/DDBJ databases">
        <title>Draft genome sequence of Candidatus Afipia apatlaquensis IBT-C3, a potential strain for decolorization of textile dyes.</title>
        <authorList>
            <person name="Sanchez-Reyes A."/>
            <person name="Breton-Deval L."/>
            <person name="Mangelson H."/>
            <person name="Sanchez-Flores A."/>
        </authorList>
    </citation>
    <scope>NUCLEOTIDE SEQUENCE [LARGE SCALE GENOMIC DNA]</scope>
    <source>
        <strain evidence="18">IBT-C3</strain>
    </source>
</reference>
<dbReference type="InterPro" id="IPR039426">
    <property type="entry name" value="TonB-dep_rcpt-like"/>
</dbReference>
<evidence type="ECO:0000256" key="10">
    <source>
        <dbReference type="ARBA" id="ARBA00023077"/>
    </source>
</evidence>
<feature type="domain" description="TonB-dependent receptor-like beta-barrel" evidence="16">
    <location>
        <begin position="250"/>
        <end position="514"/>
    </location>
</feature>
<keyword evidence="9" id="KW-0406">Ion transport</keyword>
<dbReference type="Gene3D" id="2.170.130.10">
    <property type="entry name" value="TonB-dependent receptor, plug domain"/>
    <property type="match status" value="1"/>
</dbReference>
<evidence type="ECO:0000256" key="14">
    <source>
        <dbReference type="PROSITE-ProRule" id="PRU01360"/>
    </source>
</evidence>
<dbReference type="PROSITE" id="PS52016">
    <property type="entry name" value="TONB_DEPENDENT_REC_3"/>
    <property type="match status" value="1"/>
</dbReference>
<keyword evidence="5" id="KW-0410">Iron transport</keyword>
<dbReference type="GO" id="GO:0009279">
    <property type="term" value="C:cell outer membrane"/>
    <property type="evidence" value="ECO:0007669"/>
    <property type="project" value="UniProtKB-SubCell"/>
</dbReference>
<dbReference type="AlphaFoldDB" id="A0A7C9RE61"/>
<evidence type="ECO:0000259" key="16">
    <source>
        <dbReference type="Pfam" id="PF00593"/>
    </source>
</evidence>
<dbReference type="Proteomes" id="UP000480266">
    <property type="component" value="Unassembled WGS sequence"/>
</dbReference>
<evidence type="ECO:0000256" key="5">
    <source>
        <dbReference type="ARBA" id="ARBA00022496"/>
    </source>
</evidence>
<keyword evidence="4 14" id="KW-1134">Transmembrane beta strand</keyword>
<evidence type="ECO:0000313" key="19">
    <source>
        <dbReference type="Proteomes" id="UP000480266"/>
    </source>
</evidence>
<dbReference type="InterPro" id="IPR037066">
    <property type="entry name" value="Plug_dom_sf"/>
</dbReference>
<keyword evidence="12 18" id="KW-0675">Receptor</keyword>
<evidence type="ECO:0000256" key="11">
    <source>
        <dbReference type="ARBA" id="ARBA00023136"/>
    </source>
</evidence>
<evidence type="ECO:0000259" key="17">
    <source>
        <dbReference type="Pfam" id="PF07715"/>
    </source>
</evidence>
<evidence type="ECO:0000256" key="9">
    <source>
        <dbReference type="ARBA" id="ARBA00023065"/>
    </source>
</evidence>
<name>A0A7C9RE61_9BRAD</name>
<comment type="caution">
    <text evidence="18">The sequence shown here is derived from an EMBL/GenBank/DDBJ whole genome shotgun (WGS) entry which is preliminary data.</text>
</comment>
<keyword evidence="3 14" id="KW-0813">Transport</keyword>
<proteinExistence type="inferred from homology"/>
<dbReference type="InterPro" id="IPR000531">
    <property type="entry name" value="Beta-barrel_TonB"/>
</dbReference>
<evidence type="ECO:0000256" key="8">
    <source>
        <dbReference type="ARBA" id="ARBA00023004"/>
    </source>
</evidence>
<dbReference type="SUPFAM" id="SSF56935">
    <property type="entry name" value="Porins"/>
    <property type="match status" value="1"/>
</dbReference>
<dbReference type="InterPro" id="IPR036942">
    <property type="entry name" value="Beta-barrel_TonB_sf"/>
</dbReference>
<evidence type="ECO:0000256" key="12">
    <source>
        <dbReference type="ARBA" id="ARBA00023170"/>
    </source>
</evidence>
<evidence type="ECO:0000256" key="2">
    <source>
        <dbReference type="ARBA" id="ARBA00009810"/>
    </source>
</evidence>
<dbReference type="Pfam" id="PF07715">
    <property type="entry name" value="Plug"/>
    <property type="match status" value="1"/>
</dbReference>
<dbReference type="GO" id="GO:0015344">
    <property type="term" value="F:siderophore uptake transmembrane transporter activity"/>
    <property type="evidence" value="ECO:0007669"/>
    <property type="project" value="TreeGrafter"/>
</dbReference>
<comment type="subcellular location">
    <subcellularLocation>
        <location evidence="1 14">Cell outer membrane</location>
        <topology evidence="1 14">Multi-pass membrane protein</topology>
    </subcellularLocation>
</comment>
<evidence type="ECO:0000256" key="13">
    <source>
        <dbReference type="ARBA" id="ARBA00023237"/>
    </source>
</evidence>
<dbReference type="PANTHER" id="PTHR32552">
    <property type="entry name" value="FERRICHROME IRON RECEPTOR-RELATED"/>
    <property type="match status" value="1"/>
</dbReference>
<dbReference type="InterPro" id="IPR012910">
    <property type="entry name" value="Plug_dom"/>
</dbReference>
<dbReference type="Pfam" id="PF00593">
    <property type="entry name" value="TonB_dep_Rec_b-barrel"/>
    <property type="match status" value="1"/>
</dbReference>
<dbReference type="PANTHER" id="PTHR32552:SF68">
    <property type="entry name" value="FERRICHROME OUTER MEMBRANE TRANSPORTER_PHAGE RECEPTOR"/>
    <property type="match status" value="1"/>
</dbReference>
<evidence type="ECO:0000256" key="15">
    <source>
        <dbReference type="RuleBase" id="RU003357"/>
    </source>
</evidence>
<evidence type="ECO:0000256" key="4">
    <source>
        <dbReference type="ARBA" id="ARBA00022452"/>
    </source>
</evidence>
<keyword evidence="6 14" id="KW-0812">Transmembrane</keyword>
<comment type="similarity">
    <text evidence="2 14 15">Belongs to the TonB-dependent receptor family.</text>
</comment>
<evidence type="ECO:0000313" key="18">
    <source>
        <dbReference type="EMBL" id="NGX94580.1"/>
    </source>
</evidence>
<evidence type="ECO:0000256" key="7">
    <source>
        <dbReference type="ARBA" id="ARBA00022729"/>
    </source>
</evidence>
<keyword evidence="19" id="KW-1185">Reference proteome</keyword>
<gene>
    <name evidence="18" type="ORF">G4V63_04900</name>
</gene>
<dbReference type="Gene3D" id="2.40.170.20">
    <property type="entry name" value="TonB-dependent receptor, beta-barrel domain"/>
    <property type="match status" value="1"/>
</dbReference>
<dbReference type="FunFam" id="2.170.130.10:FF:000001">
    <property type="entry name" value="Catecholate siderophore TonB-dependent receptor"/>
    <property type="match status" value="1"/>
</dbReference>
<keyword evidence="10 15" id="KW-0798">TonB box</keyword>
<dbReference type="EMBL" id="JAAMRR010000251">
    <property type="protein sequence ID" value="NGX94580.1"/>
    <property type="molecule type" value="Genomic_DNA"/>
</dbReference>